<evidence type="ECO:0000256" key="7">
    <source>
        <dbReference type="ARBA" id="ARBA00023136"/>
    </source>
</evidence>
<dbReference type="PATRIC" id="fig|1144316.3.peg.772"/>
<comment type="caution">
    <text evidence="9">The sequence shown here is derived from an EMBL/GenBank/DDBJ whole genome shotgun (WGS) entry which is preliminary data.</text>
</comment>
<dbReference type="GO" id="GO:0005886">
    <property type="term" value="C:plasma membrane"/>
    <property type="evidence" value="ECO:0007669"/>
    <property type="project" value="UniProtKB-SubCell"/>
</dbReference>
<dbReference type="GO" id="GO:0009103">
    <property type="term" value="P:lipopolysaccharide biosynthetic process"/>
    <property type="evidence" value="ECO:0007669"/>
    <property type="project" value="UniProtKB-ARBA"/>
</dbReference>
<accession>J2T9T1</accession>
<evidence type="ECO:0000256" key="5">
    <source>
        <dbReference type="ARBA" id="ARBA00022692"/>
    </source>
</evidence>
<reference evidence="9 10" key="1">
    <citation type="journal article" date="2012" name="J. Bacteriol.">
        <title>Twenty-one genome sequences from Pseudomonas species and 19 genome sequences from diverse bacteria isolated from the rhizosphere and endosphere of Populus deltoides.</title>
        <authorList>
            <person name="Brown S.D."/>
            <person name="Utturkar S.M."/>
            <person name="Klingeman D.M."/>
            <person name="Johnson C.M."/>
            <person name="Martin S.L."/>
            <person name="Land M.L."/>
            <person name="Lu T.Y."/>
            <person name="Schadt C.W."/>
            <person name="Doktycz M.J."/>
            <person name="Pelletier D.A."/>
        </authorList>
    </citation>
    <scope>NUCLEOTIDE SEQUENCE [LARGE SCALE GENOMIC DNA]</scope>
    <source>
        <strain evidence="9 10">CF314</strain>
    </source>
</reference>
<proteinExistence type="predicted"/>
<gene>
    <name evidence="9" type="ORF">PMI13_00762</name>
</gene>
<evidence type="ECO:0000259" key="8">
    <source>
        <dbReference type="Pfam" id="PF13231"/>
    </source>
</evidence>
<dbReference type="OrthoDB" id="9813729at2"/>
<evidence type="ECO:0000256" key="6">
    <source>
        <dbReference type="ARBA" id="ARBA00022989"/>
    </source>
</evidence>
<dbReference type="RefSeq" id="WP_007840833.1">
    <property type="nucleotide sequence ID" value="NZ_AKJY01000012.1"/>
</dbReference>
<keyword evidence="3" id="KW-0328">Glycosyltransferase</keyword>
<dbReference type="EMBL" id="AKJY01000012">
    <property type="protein sequence ID" value="EJL74882.1"/>
    <property type="molecule type" value="Genomic_DNA"/>
</dbReference>
<protein>
    <recommendedName>
        <fullName evidence="8">Glycosyltransferase RgtA/B/C/D-like domain-containing protein</fullName>
    </recommendedName>
</protein>
<dbReference type="Pfam" id="PF13231">
    <property type="entry name" value="PMT_2"/>
    <property type="match status" value="1"/>
</dbReference>
<dbReference type="InterPro" id="IPR050297">
    <property type="entry name" value="LipidA_mod_glycosyltrf_83"/>
</dbReference>
<dbReference type="InterPro" id="IPR038731">
    <property type="entry name" value="RgtA/B/C-like"/>
</dbReference>
<dbReference type="PANTHER" id="PTHR33908:SF11">
    <property type="entry name" value="MEMBRANE PROTEIN"/>
    <property type="match status" value="1"/>
</dbReference>
<evidence type="ECO:0000256" key="2">
    <source>
        <dbReference type="ARBA" id="ARBA00022475"/>
    </source>
</evidence>
<keyword evidence="6" id="KW-1133">Transmembrane helix</keyword>
<feature type="domain" description="Glycosyltransferase RgtA/B/C/D-like" evidence="8">
    <location>
        <begin position="50"/>
        <end position="207"/>
    </location>
</feature>
<evidence type="ECO:0000313" key="10">
    <source>
        <dbReference type="Proteomes" id="UP000007509"/>
    </source>
</evidence>
<keyword evidence="7" id="KW-0472">Membrane</keyword>
<evidence type="ECO:0000256" key="4">
    <source>
        <dbReference type="ARBA" id="ARBA00022679"/>
    </source>
</evidence>
<evidence type="ECO:0000256" key="1">
    <source>
        <dbReference type="ARBA" id="ARBA00004651"/>
    </source>
</evidence>
<evidence type="ECO:0000256" key="3">
    <source>
        <dbReference type="ARBA" id="ARBA00022676"/>
    </source>
</evidence>
<dbReference type="GO" id="GO:0016763">
    <property type="term" value="F:pentosyltransferase activity"/>
    <property type="evidence" value="ECO:0007669"/>
    <property type="project" value="TreeGrafter"/>
</dbReference>
<organism evidence="9 10">
    <name type="scientific">Chryseobacterium populi</name>
    <dbReference type="NCBI Taxonomy" id="1144316"/>
    <lineage>
        <taxon>Bacteria</taxon>
        <taxon>Pseudomonadati</taxon>
        <taxon>Bacteroidota</taxon>
        <taxon>Flavobacteriia</taxon>
        <taxon>Flavobacteriales</taxon>
        <taxon>Weeksellaceae</taxon>
        <taxon>Chryseobacterium group</taxon>
        <taxon>Chryseobacterium</taxon>
    </lineage>
</organism>
<keyword evidence="4" id="KW-0808">Transferase</keyword>
<keyword evidence="10" id="KW-1185">Reference proteome</keyword>
<name>J2T9T1_9FLAO</name>
<dbReference type="Proteomes" id="UP000007509">
    <property type="component" value="Unassembled WGS sequence"/>
</dbReference>
<comment type="subcellular location">
    <subcellularLocation>
        <location evidence="1">Cell membrane</location>
        <topology evidence="1">Multi-pass membrane protein</topology>
    </subcellularLocation>
</comment>
<evidence type="ECO:0000313" key="9">
    <source>
        <dbReference type="EMBL" id="EJL74882.1"/>
    </source>
</evidence>
<dbReference type="PANTHER" id="PTHR33908">
    <property type="entry name" value="MANNOSYLTRANSFERASE YKCB-RELATED"/>
    <property type="match status" value="1"/>
</dbReference>
<dbReference type="AlphaFoldDB" id="J2T9T1"/>
<keyword evidence="5" id="KW-0812">Transmembrane</keyword>
<keyword evidence="2" id="KW-1003">Cell membrane</keyword>
<sequence length="507" mass="58864">MNKNTLILLLLIVAKFALQYSLIGPGYELHRDEYLHLDQGNHLAWGYLSVPPVNSWWAWIIKMLGGSVFWVKFFPALFGALTIVVVWKIIAELKGNLFAQVLGATGVLFSVFLRVNMLFQPTSLEVVCWAMIYYFLIKYLNTEKVKWLYFGAIVFGIGFLNKYNIAFLFFGLISAILLTKQKKVFLQPHLYWAGILALLIISPNIVWQYNHNFPVIHHMKELSERQLVNVDRLDFLKAQVLFFIGSVIVIVAGFYALLFDKRFEKYRFFFWAYVMTIALFLFFKAKDYYAIGLYPVYIAFGSVFLGYLFEKGWKRFLQPVSILIPVILFVPLYYVAFPNKSPGYIVGHQEEYRKFGLLRWEDGKDHSLPQDFADMQGWRELAQKVDREYAQFPVSENTLVLCDNYGQAGAINYYTEKGIRAVSFSADYINWFDLGKKYTNLIRVKGSSEEGAELKETGPYFESSETVGLITNTFAREHGTTIFSFRKAKVDINEKIKKEIEHEKNEY</sequence>